<dbReference type="STRING" id="326424.FRAAL5596"/>
<dbReference type="CDD" id="cd08460">
    <property type="entry name" value="PBP2_DntR_like_1"/>
    <property type="match status" value="1"/>
</dbReference>
<dbReference type="Gene3D" id="3.40.190.10">
    <property type="entry name" value="Periplasmic binding protein-like II"/>
    <property type="match status" value="2"/>
</dbReference>
<organism evidence="7 8">
    <name type="scientific">Frankia alni (strain DSM 45986 / CECT 9034 / ACN14a)</name>
    <dbReference type="NCBI Taxonomy" id="326424"/>
    <lineage>
        <taxon>Bacteria</taxon>
        <taxon>Bacillati</taxon>
        <taxon>Actinomycetota</taxon>
        <taxon>Actinomycetes</taxon>
        <taxon>Frankiales</taxon>
        <taxon>Frankiaceae</taxon>
        <taxon>Frankia</taxon>
    </lineage>
</organism>
<dbReference type="HOGENOM" id="CLU_039613_39_3_11"/>
<dbReference type="SUPFAM" id="SSF53850">
    <property type="entry name" value="Periplasmic binding protein-like II"/>
    <property type="match status" value="1"/>
</dbReference>
<comment type="similarity">
    <text evidence="1">Belongs to the LysR transcriptional regulatory family.</text>
</comment>
<dbReference type="PANTHER" id="PTHR30118">
    <property type="entry name" value="HTH-TYPE TRANSCRIPTIONAL REGULATOR LEUO-RELATED"/>
    <property type="match status" value="1"/>
</dbReference>
<evidence type="ECO:0000313" key="7">
    <source>
        <dbReference type="EMBL" id="CAJ64229.1"/>
    </source>
</evidence>
<gene>
    <name evidence="7" type="ordered locus">FRAAL5596</name>
</gene>
<protein>
    <submittedName>
        <fullName evidence="7">LysR-family transcriptional regulator</fullName>
    </submittedName>
</protein>
<evidence type="ECO:0000256" key="1">
    <source>
        <dbReference type="ARBA" id="ARBA00009437"/>
    </source>
</evidence>
<dbReference type="Pfam" id="PF00126">
    <property type="entry name" value="HTH_1"/>
    <property type="match status" value="1"/>
</dbReference>
<accession>Q0RE82</accession>
<sequence>MRMHVMHSAADLPAASGDDADPARPVALPAAASGGSSAFAEARPLAGIDLNLLVTLDALLAERSVSGAARRLHLTEPAVSRALGRIRRATGNPILVRAGNTMVPTPRALEIHAEVHDLVQRAHAVFAPVGAPDLATLDRTFTILSSDMLVATIGVGLLDRLARQAPRVRLRLLPEPTPSADPLRDGTADLEIGQIDSTAPEIRVETLGADSAIAVVRAGHPLTEGPLTPQRLAAARHVVASRRGRLSGPIDEALAALGLRRTVVASVSSHTVALSLVAHSDLVGVAPRRLGRDRLAALGLVPLDLGLDLPSLSLCLAWHPRYDADAPHRWLRAQVRDVIRESITEDDY</sequence>
<dbReference type="InterPro" id="IPR036388">
    <property type="entry name" value="WH-like_DNA-bd_sf"/>
</dbReference>
<evidence type="ECO:0000256" key="3">
    <source>
        <dbReference type="ARBA" id="ARBA00023125"/>
    </source>
</evidence>
<keyword evidence="8" id="KW-1185">Reference proteome</keyword>
<evidence type="ECO:0000256" key="5">
    <source>
        <dbReference type="SAM" id="MobiDB-lite"/>
    </source>
</evidence>
<dbReference type="EMBL" id="CT573213">
    <property type="protein sequence ID" value="CAJ64229.1"/>
    <property type="molecule type" value="Genomic_DNA"/>
</dbReference>
<dbReference type="Proteomes" id="UP000000657">
    <property type="component" value="Chromosome"/>
</dbReference>
<dbReference type="GO" id="GO:0003700">
    <property type="term" value="F:DNA-binding transcription factor activity"/>
    <property type="evidence" value="ECO:0007669"/>
    <property type="project" value="InterPro"/>
</dbReference>
<feature type="region of interest" description="Disordered" evidence="5">
    <location>
        <begin position="1"/>
        <end position="21"/>
    </location>
</feature>
<dbReference type="Gene3D" id="1.10.10.10">
    <property type="entry name" value="Winged helix-like DNA-binding domain superfamily/Winged helix DNA-binding domain"/>
    <property type="match status" value="1"/>
</dbReference>
<dbReference type="SUPFAM" id="SSF46785">
    <property type="entry name" value="Winged helix' DNA-binding domain"/>
    <property type="match status" value="1"/>
</dbReference>
<feature type="domain" description="HTH lysR-type" evidence="6">
    <location>
        <begin position="48"/>
        <end position="105"/>
    </location>
</feature>
<dbReference type="InterPro" id="IPR005119">
    <property type="entry name" value="LysR_subst-bd"/>
</dbReference>
<dbReference type="KEGG" id="fal:FRAAL5596"/>
<reference evidence="7 8" key="1">
    <citation type="journal article" date="2007" name="Genome Res.">
        <title>Genome characteristics of facultatively symbiotic Frankia sp. strains reflect host range and host plant biogeography.</title>
        <authorList>
            <person name="Normand P."/>
            <person name="Lapierre P."/>
            <person name="Tisa L.S."/>
            <person name="Gogarten J.P."/>
            <person name="Alloisio N."/>
            <person name="Bagnarol E."/>
            <person name="Bassi C.A."/>
            <person name="Berry A.M."/>
            <person name="Bickhart D.M."/>
            <person name="Choisne N."/>
            <person name="Couloux A."/>
            <person name="Cournoyer B."/>
            <person name="Cruveiller S."/>
            <person name="Daubin V."/>
            <person name="Demange N."/>
            <person name="Francino M.P."/>
            <person name="Goltsman E."/>
            <person name="Huang Y."/>
            <person name="Kopp O.R."/>
            <person name="Labarre L."/>
            <person name="Lapidus A."/>
            <person name="Lavire C."/>
            <person name="Marechal J."/>
            <person name="Martinez M."/>
            <person name="Mastronunzio J.E."/>
            <person name="Mullin B.C."/>
            <person name="Niemann J."/>
            <person name="Pujic P."/>
            <person name="Rawnsley T."/>
            <person name="Rouy Z."/>
            <person name="Schenowitz C."/>
            <person name="Sellstedt A."/>
            <person name="Tavares F."/>
            <person name="Tomkins J.P."/>
            <person name="Vallenet D."/>
            <person name="Valverde C."/>
            <person name="Wall L.G."/>
            <person name="Wang Y."/>
            <person name="Medigue C."/>
            <person name="Benson D.R."/>
        </authorList>
    </citation>
    <scope>NUCLEOTIDE SEQUENCE [LARGE SCALE GENOMIC DNA]</scope>
    <source>
        <strain evidence="8">DSM 45986 / CECT 9034 / ACN14a</strain>
    </source>
</reference>
<keyword evidence="4" id="KW-0804">Transcription</keyword>
<evidence type="ECO:0000313" key="8">
    <source>
        <dbReference type="Proteomes" id="UP000000657"/>
    </source>
</evidence>
<dbReference type="GO" id="GO:0003677">
    <property type="term" value="F:DNA binding"/>
    <property type="evidence" value="ECO:0007669"/>
    <property type="project" value="UniProtKB-KW"/>
</dbReference>
<evidence type="ECO:0000256" key="2">
    <source>
        <dbReference type="ARBA" id="ARBA00023015"/>
    </source>
</evidence>
<dbReference type="AlphaFoldDB" id="Q0RE82"/>
<keyword evidence="2" id="KW-0805">Transcription regulation</keyword>
<proteinExistence type="inferred from homology"/>
<dbReference type="PROSITE" id="PS50931">
    <property type="entry name" value="HTH_LYSR"/>
    <property type="match status" value="1"/>
</dbReference>
<dbReference type="PANTHER" id="PTHR30118:SF15">
    <property type="entry name" value="TRANSCRIPTIONAL REGULATORY PROTEIN"/>
    <property type="match status" value="1"/>
</dbReference>
<dbReference type="InterPro" id="IPR036390">
    <property type="entry name" value="WH_DNA-bd_sf"/>
</dbReference>
<dbReference type="InterPro" id="IPR000847">
    <property type="entry name" value="LysR_HTH_N"/>
</dbReference>
<dbReference type="Pfam" id="PF03466">
    <property type="entry name" value="LysR_substrate"/>
    <property type="match status" value="1"/>
</dbReference>
<dbReference type="eggNOG" id="COG0583">
    <property type="taxonomic scope" value="Bacteria"/>
</dbReference>
<name>Q0RE82_FRAAA</name>
<keyword evidence="3" id="KW-0238">DNA-binding</keyword>
<dbReference type="InterPro" id="IPR050389">
    <property type="entry name" value="LysR-type_TF"/>
</dbReference>
<evidence type="ECO:0000256" key="4">
    <source>
        <dbReference type="ARBA" id="ARBA00023163"/>
    </source>
</evidence>
<evidence type="ECO:0000259" key="6">
    <source>
        <dbReference type="PROSITE" id="PS50931"/>
    </source>
</evidence>